<keyword evidence="5 7" id="KW-0456">Lyase</keyword>
<dbReference type="PANTHER" id="PTHR30518:SF2">
    <property type="entry name" value="ENDOLYTIC MUREIN TRANSGLYCOSYLASE"/>
    <property type="match status" value="1"/>
</dbReference>
<dbReference type="CDD" id="cd08010">
    <property type="entry name" value="MltG_like"/>
    <property type="match status" value="1"/>
</dbReference>
<evidence type="ECO:0000256" key="2">
    <source>
        <dbReference type="ARBA" id="ARBA00022692"/>
    </source>
</evidence>
<evidence type="ECO:0000256" key="5">
    <source>
        <dbReference type="ARBA" id="ARBA00023239"/>
    </source>
</evidence>
<comment type="similarity">
    <text evidence="7">Belongs to the transglycosylase MltG family.</text>
</comment>
<dbReference type="Gene3D" id="3.30.1490.480">
    <property type="entry name" value="Endolytic murein transglycosylase"/>
    <property type="match status" value="1"/>
</dbReference>
<feature type="region of interest" description="Disordered" evidence="8">
    <location>
        <begin position="1"/>
        <end position="246"/>
    </location>
</feature>
<dbReference type="EMBL" id="VCLA01000053">
    <property type="protein sequence ID" value="MQS99926.1"/>
    <property type="molecule type" value="Genomic_DNA"/>
</dbReference>
<dbReference type="GO" id="GO:0008932">
    <property type="term" value="F:lytic endotransglycosylase activity"/>
    <property type="evidence" value="ECO:0007669"/>
    <property type="project" value="UniProtKB-UniRule"/>
</dbReference>
<comment type="function">
    <text evidence="7">Functions as a peptidoglycan terminase that cleaves nascent peptidoglycan strands endolytically to terminate their elongation.</text>
</comment>
<proteinExistence type="inferred from homology"/>
<keyword evidence="3 7" id="KW-1133">Transmembrane helix</keyword>
<dbReference type="GO" id="GO:0009252">
    <property type="term" value="P:peptidoglycan biosynthetic process"/>
    <property type="evidence" value="ECO:0007669"/>
    <property type="project" value="UniProtKB-UniRule"/>
</dbReference>
<gene>
    <name evidence="7 9" type="primary">mltG</name>
    <name evidence="9" type="ORF">FF041_06740</name>
</gene>
<protein>
    <recommendedName>
        <fullName evidence="7">Endolytic murein transglycosylase</fullName>
        <ecNumber evidence="7">4.2.2.29</ecNumber>
    </recommendedName>
    <alternativeName>
        <fullName evidence="7">Peptidoglycan lytic transglycosylase</fullName>
    </alternativeName>
    <alternativeName>
        <fullName evidence="7">Peptidoglycan polymerization terminase</fullName>
    </alternativeName>
</protein>
<dbReference type="GO" id="GO:0005886">
    <property type="term" value="C:plasma membrane"/>
    <property type="evidence" value="ECO:0007669"/>
    <property type="project" value="UniProtKB-SubCell"/>
</dbReference>
<dbReference type="Pfam" id="PF02618">
    <property type="entry name" value="YceG"/>
    <property type="match status" value="1"/>
</dbReference>
<reference evidence="9 10" key="1">
    <citation type="submission" date="2019-05" db="EMBL/GenBank/DDBJ databases">
        <title>Comparative genomics and metabolomics analyses of clavulanic acid producing Streptomyces species provides insight into specialized metabolism and evolution of beta-lactam biosynthetic gene clusters.</title>
        <authorList>
            <person name="Moore M.A."/>
            <person name="Cruz-Morales P."/>
            <person name="Barona Gomez F."/>
            <person name="Kapil T."/>
        </authorList>
    </citation>
    <scope>NUCLEOTIDE SEQUENCE [LARGE SCALE GENOMIC DNA]</scope>
    <source>
        <strain evidence="9 10">NRRL 5741</strain>
    </source>
</reference>
<comment type="catalytic activity">
    <reaction evidence="7">
        <text>a peptidoglycan chain = a peptidoglycan chain with N-acetyl-1,6-anhydromuramyl-[peptide] at the reducing end + a peptidoglycan chain with N-acetylglucosamine at the non-reducing end.</text>
        <dbReference type="EC" id="4.2.2.29"/>
    </reaction>
</comment>
<evidence type="ECO:0000256" key="4">
    <source>
        <dbReference type="ARBA" id="ARBA00023136"/>
    </source>
</evidence>
<evidence type="ECO:0000256" key="8">
    <source>
        <dbReference type="SAM" id="MobiDB-lite"/>
    </source>
</evidence>
<dbReference type="HAMAP" id="MF_02065">
    <property type="entry name" value="MltG"/>
    <property type="match status" value="1"/>
</dbReference>
<feature type="compositionally biased region" description="Low complexity" evidence="8">
    <location>
        <begin position="100"/>
        <end position="132"/>
    </location>
</feature>
<dbReference type="OrthoDB" id="9814591at2"/>
<keyword evidence="4 7" id="KW-0472">Membrane</keyword>
<evidence type="ECO:0000256" key="6">
    <source>
        <dbReference type="ARBA" id="ARBA00023316"/>
    </source>
</evidence>
<dbReference type="PANTHER" id="PTHR30518">
    <property type="entry name" value="ENDOLYTIC MUREIN TRANSGLYCOSYLASE"/>
    <property type="match status" value="1"/>
</dbReference>
<keyword evidence="6 7" id="KW-0961">Cell wall biogenesis/degradation</keyword>
<comment type="caution">
    <text evidence="9">The sequence shown here is derived from an EMBL/GenBank/DDBJ whole genome shotgun (WGS) entry which is preliminary data.</text>
</comment>
<dbReference type="InterPro" id="IPR003770">
    <property type="entry name" value="MLTG-like"/>
</dbReference>
<organism evidence="9 10">
    <name type="scientific">Streptomyces jumonjinensis</name>
    <dbReference type="NCBI Taxonomy" id="1945"/>
    <lineage>
        <taxon>Bacteria</taxon>
        <taxon>Bacillati</taxon>
        <taxon>Actinomycetota</taxon>
        <taxon>Actinomycetes</taxon>
        <taxon>Kitasatosporales</taxon>
        <taxon>Streptomycetaceae</taxon>
        <taxon>Streptomyces</taxon>
    </lineage>
</organism>
<dbReference type="AlphaFoldDB" id="A0A646KD72"/>
<dbReference type="RefSeq" id="WP_153521444.1">
    <property type="nucleotide sequence ID" value="NZ_JBEPDZ010000012.1"/>
</dbReference>
<evidence type="ECO:0000256" key="3">
    <source>
        <dbReference type="ARBA" id="ARBA00022989"/>
    </source>
</evidence>
<evidence type="ECO:0000313" key="9">
    <source>
        <dbReference type="EMBL" id="MQS99926.1"/>
    </source>
</evidence>
<name>A0A646KD72_STRJU</name>
<keyword evidence="10" id="KW-1185">Reference proteome</keyword>
<dbReference type="GO" id="GO:0071555">
    <property type="term" value="P:cell wall organization"/>
    <property type="evidence" value="ECO:0007669"/>
    <property type="project" value="UniProtKB-KW"/>
</dbReference>
<feature type="compositionally biased region" description="Acidic residues" evidence="8">
    <location>
        <begin position="210"/>
        <end position="224"/>
    </location>
</feature>
<evidence type="ECO:0000256" key="1">
    <source>
        <dbReference type="ARBA" id="ARBA00022475"/>
    </source>
</evidence>
<dbReference type="Proteomes" id="UP000419138">
    <property type="component" value="Unassembled WGS sequence"/>
</dbReference>
<sequence length="604" mass="66063">MTEYGRSPGSAPWHPEDPLHGDQGWTGQQDPAGHAAPYGAQQPEQSQQQPDQLYGSYQEPYQQQYGDQQYDGGALGHAGQPYDGSSYGEQQYGTAHQHAGPDQQYAGQQQYPGQQAPQQYPGQQAPQQYPEQQQPPPSYGDQQYAEHQYAAGGWDAVQQTGMPYDPAQVDPYAGHTPDLYGTQDAYPPPEPPGRRAPQVPEAEPERQPEPEEVSADDEHGDEPEQAGSRRGGGGRDGRGGRSKKQKKGRNGVACLIVAVVLAGGLGGVGYFGYQFWQGRFGTAPDYTGEGSGSVQVEIPQGSVGSAIGQLLEKAGVVKSTGAFVSAQGSHPDGQTIQAGVYTLRKGMSAANALKMMLNPNSHNSLIIPEGKRNVWVYEQIDDHLRLESGTTEKVAEEKADSLGLPKWAMDHPEVKDPLEGFLFPASYPIARSSKPEDVLRKMIDRAKTEYDRIDPVAQAKKLDLEGPWQLITVASLVQAEGKTDDDFRKMSEVIYNRLKPNNTETMRKIQFDSAFNYLMGKSKIKISETEINSNPDPYNTYVHAGLPPGPIGNPGMEALEAAINPTDEGWIYFVATDGMNKTEFARDLDEHNRLKEKFNESGVE</sequence>
<feature type="site" description="Important for catalytic activity" evidence="7">
    <location>
        <position position="480"/>
    </location>
</feature>
<evidence type="ECO:0000256" key="7">
    <source>
        <dbReference type="HAMAP-Rule" id="MF_02065"/>
    </source>
</evidence>
<feature type="transmembrane region" description="Helical" evidence="7">
    <location>
        <begin position="251"/>
        <end position="273"/>
    </location>
</feature>
<dbReference type="NCBIfam" id="TIGR00247">
    <property type="entry name" value="endolytic transglycosylase MltG"/>
    <property type="match status" value="1"/>
</dbReference>
<evidence type="ECO:0000313" key="10">
    <source>
        <dbReference type="Proteomes" id="UP000419138"/>
    </source>
</evidence>
<keyword evidence="2 7" id="KW-0812">Transmembrane</keyword>
<feature type="compositionally biased region" description="Low complexity" evidence="8">
    <location>
        <begin position="41"/>
        <end position="52"/>
    </location>
</feature>
<dbReference type="EC" id="4.2.2.29" evidence="7"/>
<comment type="subcellular location">
    <subcellularLocation>
        <location evidence="7">Cell membrane</location>
        <topology evidence="7">Single-pass membrane protein</topology>
    </subcellularLocation>
</comment>
<keyword evidence="1 7" id="KW-1003">Cell membrane</keyword>
<feature type="compositionally biased region" description="Low complexity" evidence="8">
    <location>
        <begin position="61"/>
        <end position="72"/>
    </location>
</feature>
<accession>A0A646KD72</accession>